<evidence type="ECO:0000259" key="1">
    <source>
        <dbReference type="Pfam" id="PF11716"/>
    </source>
</evidence>
<name>A0A4R7FX23_9MICC</name>
<dbReference type="GO" id="GO:0046872">
    <property type="term" value="F:metal ion binding"/>
    <property type="evidence" value="ECO:0007669"/>
    <property type="project" value="InterPro"/>
</dbReference>
<proteinExistence type="predicted"/>
<evidence type="ECO:0000313" key="2">
    <source>
        <dbReference type="EMBL" id="TDS83353.1"/>
    </source>
</evidence>
<evidence type="ECO:0000313" key="3">
    <source>
        <dbReference type="Proteomes" id="UP000294506"/>
    </source>
</evidence>
<protein>
    <submittedName>
        <fullName evidence="2">Uncharacterized protein (TIGR03083 family)</fullName>
    </submittedName>
</protein>
<reference evidence="2 3" key="1">
    <citation type="submission" date="2019-03" db="EMBL/GenBank/DDBJ databases">
        <title>Genomic Encyclopedia of Type Strains, Phase III (KMG-III): the genomes of soil and plant-associated and newly described type strains.</title>
        <authorList>
            <person name="Whitman W."/>
        </authorList>
    </citation>
    <scope>NUCLEOTIDE SEQUENCE [LARGE SCALE GENOMIC DNA]</scope>
    <source>
        <strain evidence="2 3">DSM 27373</strain>
    </source>
</reference>
<dbReference type="RefSeq" id="WP_133726522.1">
    <property type="nucleotide sequence ID" value="NZ_SOAN01000010.1"/>
</dbReference>
<sequence length="262" mass="29130">MSTKQQELPREARLPQLDRTLATQLAAAEYARVADLLDRLTPEQWAAPTDCPGWEVRDMAGHMLGMVQMAASVPEMIRQQATATLRARRRSGLQIDALTALQVEKNAALTAEEVAREYRRLSPRAVRNRLRAPRFLRNQTMEEETDGRWTFGYLFDVILTRDPFMHRIDITRATGVPMVATADHEGVILDDVVREWAQRHGRPVALELSGPAGGHWAFGHGGNAGGGHRRDGEPISMDPFEFCRATSGRAPAAGLLTTQVPF</sequence>
<dbReference type="AlphaFoldDB" id="A0A4R7FX23"/>
<dbReference type="SUPFAM" id="SSF109854">
    <property type="entry name" value="DinB/YfiT-like putative metalloenzymes"/>
    <property type="match status" value="1"/>
</dbReference>
<dbReference type="InterPro" id="IPR017517">
    <property type="entry name" value="Maleyloyr_isom"/>
</dbReference>
<accession>A0A4R7FX23</accession>
<dbReference type="Pfam" id="PF11716">
    <property type="entry name" value="MDMPI_N"/>
    <property type="match status" value="1"/>
</dbReference>
<dbReference type="InterPro" id="IPR034660">
    <property type="entry name" value="DinB/YfiT-like"/>
</dbReference>
<organism evidence="2 3">
    <name type="scientific">Nesterenkonia aurantiaca</name>
    <dbReference type="NCBI Taxonomy" id="1436010"/>
    <lineage>
        <taxon>Bacteria</taxon>
        <taxon>Bacillati</taxon>
        <taxon>Actinomycetota</taxon>
        <taxon>Actinomycetes</taxon>
        <taxon>Micrococcales</taxon>
        <taxon>Micrococcaceae</taxon>
        <taxon>Nesterenkonia</taxon>
    </lineage>
</organism>
<dbReference type="NCBIfam" id="TIGR03083">
    <property type="entry name" value="maleylpyruvate isomerase family mycothiol-dependent enzyme"/>
    <property type="match status" value="1"/>
</dbReference>
<dbReference type="Proteomes" id="UP000294506">
    <property type="component" value="Unassembled WGS sequence"/>
</dbReference>
<comment type="caution">
    <text evidence="2">The sequence shown here is derived from an EMBL/GenBank/DDBJ whole genome shotgun (WGS) entry which is preliminary data.</text>
</comment>
<gene>
    <name evidence="2" type="ORF">EV640_1107</name>
</gene>
<feature type="domain" description="Mycothiol-dependent maleylpyruvate isomerase metal-binding" evidence="1">
    <location>
        <begin position="27"/>
        <end position="170"/>
    </location>
</feature>
<dbReference type="Gene3D" id="1.20.120.450">
    <property type="entry name" value="dinb family like domain"/>
    <property type="match status" value="1"/>
</dbReference>
<dbReference type="EMBL" id="SOAN01000010">
    <property type="protein sequence ID" value="TDS83353.1"/>
    <property type="molecule type" value="Genomic_DNA"/>
</dbReference>
<dbReference type="InterPro" id="IPR024344">
    <property type="entry name" value="MDMPI_metal-binding"/>
</dbReference>
<keyword evidence="3" id="KW-1185">Reference proteome</keyword>